<name>A0ABP8EH28_9MICO</name>
<proteinExistence type="inferred from homology"/>
<dbReference type="Proteomes" id="UP001501586">
    <property type="component" value="Unassembled WGS sequence"/>
</dbReference>
<feature type="transmembrane region" description="Helical" evidence="2">
    <location>
        <begin position="30"/>
        <end position="50"/>
    </location>
</feature>
<evidence type="ECO:0000313" key="4">
    <source>
        <dbReference type="EMBL" id="GAA4283170.1"/>
    </source>
</evidence>
<comment type="caution">
    <text evidence="4">The sequence shown here is derived from an EMBL/GenBank/DDBJ whole genome shotgun (WGS) entry which is preliminary data.</text>
</comment>
<feature type="transmembrane region" description="Helical" evidence="2">
    <location>
        <begin position="462"/>
        <end position="482"/>
    </location>
</feature>
<keyword evidence="2" id="KW-0472">Membrane</keyword>
<keyword evidence="2" id="KW-1133">Transmembrane helix</keyword>
<dbReference type="PANTHER" id="PTHR48090:SF7">
    <property type="entry name" value="RFBJ PROTEIN"/>
    <property type="match status" value="1"/>
</dbReference>
<dbReference type="CDD" id="cd04179">
    <property type="entry name" value="DPM_DPG-synthase_like"/>
    <property type="match status" value="1"/>
</dbReference>
<dbReference type="InterPro" id="IPR029044">
    <property type="entry name" value="Nucleotide-diphossugar_trans"/>
</dbReference>
<keyword evidence="5" id="KW-1185">Reference proteome</keyword>
<feature type="transmembrane region" description="Helical" evidence="2">
    <location>
        <begin position="119"/>
        <end position="138"/>
    </location>
</feature>
<dbReference type="EMBL" id="BAABAZ010000004">
    <property type="protein sequence ID" value="GAA4283170.1"/>
    <property type="molecule type" value="Genomic_DNA"/>
</dbReference>
<dbReference type="RefSeq" id="WP_236864363.1">
    <property type="nucleotide sequence ID" value="NZ_BAABAZ010000004.1"/>
</dbReference>
<dbReference type="SUPFAM" id="SSF53448">
    <property type="entry name" value="Nucleotide-diphospho-sugar transferases"/>
    <property type="match status" value="1"/>
</dbReference>
<feature type="transmembrane region" description="Helical" evidence="2">
    <location>
        <begin position="144"/>
        <end position="162"/>
    </location>
</feature>
<organism evidence="4 5">
    <name type="scientific">Brevibacterium daeguense</name>
    <dbReference type="NCBI Taxonomy" id="909936"/>
    <lineage>
        <taxon>Bacteria</taxon>
        <taxon>Bacillati</taxon>
        <taxon>Actinomycetota</taxon>
        <taxon>Actinomycetes</taxon>
        <taxon>Micrococcales</taxon>
        <taxon>Brevibacteriaceae</taxon>
        <taxon>Brevibacterium</taxon>
    </lineage>
</organism>
<sequence length="752" mass="82249">MSAAISSSRPPGSRTAGVLPRIRQDLRRHWLLGILLVLGVILRVMTWLAYQPALLFIDSFTYLDNIGPLDPSAGHPLGYTLILSFLLGLGGLSFVTAVQHLIGLGMACALYALARRWGVARWLSALVAGVVLLDAYQLQIEANILSEVWFQALLVGIMWTLLGPRRVHWSWAVLAGLLVGAAVITRTIAFVIALPVLVFLLTCGGAPTSAARWRQAGTRIGAALIAMLLVVGSYAAYYNEREGEWRISGIGSNMLYGRAATLADCDRLPLDPEMLTVCPEEPKSERAGVDDYTHYVYGTESWPRGELPDDVDGQKVAVEFGRLVLRHQPLDFAVATLVDFVKNFSPVKETFPNDVPVERWQFQTEYPRWEHLDEDARDYTFRFDGQPPSVREPLAQFLRGYQLSVGYTPGPLLALAALAGTAATFGLGRSRSSGLRSAAMVTTGIGLALLLGAAAFEFSWRYQLPALVTLPVGGALGLTDLLGGRLKGKQRTALAPFPDPVDRAAMAQFEQRYGPLEGHPLVVVIAAYNEEGGIGHVVQEVPKRCGHLPVTVLVVVDGASDSTAAVAAEAGAYVCDVEQNRGQGAALRLGYHLAHRMGAQYVVSTDADGQYDSRELPQLMTPLFDGSADFVTGSRRLGTEQTNSPVRWVGVRVFAWLASLLTLRHITDTSFGFRATLTDRVVRVPLREPQYQSSELLIGMLARGARLRELPLSMRLRSSGTTKKGRNLVYGANYARVMISTWWRDFVRRPKP</sequence>
<dbReference type="Gene3D" id="3.90.550.10">
    <property type="entry name" value="Spore Coat Polysaccharide Biosynthesis Protein SpsA, Chain A"/>
    <property type="match status" value="1"/>
</dbReference>
<dbReference type="PANTHER" id="PTHR48090">
    <property type="entry name" value="UNDECAPRENYL-PHOSPHATE 4-DEOXY-4-FORMAMIDO-L-ARABINOSE TRANSFERASE-RELATED"/>
    <property type="match status" value="1"/>
</dbReference>
<evidence type="ECO:0000256" key="1">
    <source>
        <dbReference type="ARBA" id="ARBA00006739"/>
    </source>
</evidence>
<dbReference type="InterPro" id="IPR050256">
    <property type="entry name" value="Glycosyltransferase_2"/>
</dbReference>
<comment type="similarity">
    <text evidence="1">Belongs to the glycosyltransferase 2 family.</text>
</comment>
<accession>A0ABP8EH28</accession>
<protein>
    <submittedName>
        <fullName evidence="4">Glycosyltransferase family 2 protein</fullName>
    </submittedName>
</protein>
<gene>
    <name evidence="4" type="ORF">GCM10022261_07010</name>
</gene>
<feature type="domain" description="Glycosyltransferase 2-like" evidence="3">
    <location>
        <begin position="523"/>
        <end position="644"/>
    </location>
</feature>
<reference evidence="5" key="1">
    <citation type="journal article" date="2019" name="Int. J. Syst. Evol. Microbiol.">
        <title>The Global Catalogue of Microorganisms (GCM) 10K type strain sequencing project: providing services to taxonomists for standard genome sequencing and annotation.</title>
        <authorList>
            <consortium name="The Broad Institute Genomics Platform"/>
            <consortium name="The Broad Institute Genome Sequencing Center for Infectious Disease"/>
            <person name="Wu L."/>
            <person name="Ma J."/>
        </authorList>
    </citation>
    <scope>NUCLEOTIDE SEQUENCE [LARGE SCALE GENOMIC DNA]</scope>
    <source>
        <strain evidence="5">JCM 17458</strain>
    </source>
</reference>
<dbReference type="InterPro" id="IPR001173">
    <property type="entry name" value="Glyco_trans_2-like"/>
</dbReference>
<evidence type="ECO:0000313" key="5">
    <source>
        <dbReference type="Proteomes" id="UP001501586"/>
    </source>
</evidence>
<feature type="transmembrane region" description="Helical" evidence="2">
    <location>
        <begin position="220"/>
        <end position="238"/>
    </location>
</feature>
<feature type="transmembrane region" description="Helical" evidence="2">
    <location>
        <begin position="79"/>
        <end position="112"/>
    </location>
</feature>
<evidence type="ECO:0000256" key="2">
    <source>
        <dbReference type="SAM" id="Phobius"/>
    </source>
</evidence>
<evidence type="ECO:0000259" key="3">
    <source>
        <dbReference type="Pfam" id="PF00535"/>
    </source>
</evidence>
<keyword evidence="2" id="KW-0812">Transmembrane</keyword>
<dbReference type="Pfam" id="PF00535">
    <property type="entry name" value="Glycos_transf_2"/>
    <property type="match status" value="1"/>
</dbReference>
<feature type="transmembrane region" description="Helical" evidence="2">
    <location>
        <begin position="438"/>
        <end position="456"/>
    </location>
</feature>
<feature type="transmembrane region" description="Helical" evidence="2">
    <location>
        <begin position="174"/>
        <end position="200"/>
    </location>
</feature>